<dbReference type="AlphaFoldDB" id="A0AAC8TGN9"/>
<reference evidence="1 3" key="1">
    <citation type="submission" date="2015-05" db="EMBL/GenBank/DDBJ databases">
        <title>Genome assembly of Archangium gephyra DSM 2261.</title>
        <authorList>
            <person name="Sharma G."/>
            <person name="Subramanian S."/>
        </authorList>
    </citation>
    <scope>NUCLEOTIDE SEQUENCE [LARGE SCALE GENOMIC DNA]</scope>
    <source>
        <strain evidence="1 3">DSM 2261</strain>
    </source>
</reference>
<dbReference type="RefSeq" id="WP_047858968.1">
    <property type="nucleotide sequence ID" value="NZ_CP011509.1"/>
</dbReference>
<gene>
    <name evidence="1" type="ORF">AA314_07053</name>
    <name evidence="2" type="ORF">ATI61_102484</name>
</gene>
<dbReference type="EMBL" id="CP011509">
    <property type="protein sequence ID" value="AKJ05427.1"/>
    <property type="molecule type" value="Genomic_DNA"/>
</dbReference>
<accession>A0AAC8TGN9</accession>
<keyword evidence="4" id="KW-1185">Reference proteome</keyword>
<proteinExistence type="predicted"/>
<protein>
    <submittedName>
        <fullName evidence="1">Uncharacterized protein</fullName>
    </submittedName>
</protein>
<evidence type="ECO:0000313" key="2">
    <source>
        <dbReference type="EMBL" id="REG36110.1"/>
    </source>
</evidence>
<evidence type="ECO:0000313" key="3">
    <source>
        <dbReference type="Proteomes" id="UP000035579"/>
    </source>
</evidence>
<evidence type="ECO:0000313" key="4">
    <source>
        <dbReference type="Proteomes" id="UP000256345"/>
    </source>
</evidence>
<dbReference type="Proteomes" id="UP000256345">
    <property type="component" value="Unassembled WGS sequence"/>
</dbReference>
<dbReference type="EMBL" id="QUMU01000002">
    <property type="protein sequence ID" value="REG36110.1"/>
    <property type="molecule type" value="Genomic_DNA"/>
</dbReference>
<reference evidence="2 4" key="2">
    <citation type="submission" date="2018-08" db="EMBL/GenBank/DDBJ databases">
        <title>Genomic Encyclopedia of Archaeal and Bacterial Type Strains, Phase II (KMG-II): from individual species to whole genera.</title>
        <authorList>
            <person name="Goeker M."/>
        </authorList>
    </citation>
    <scope>NUCLEOTIDE SEQUENCE [LARGE SCALE GENOMIC DNA]</scope>
    <source>
        <strain evidence="2 4">DSM 2261</strain>
    </source>
</reference>
<dbReference type="Proteomes" id="UP000035579">
    <property type="component" value="Chromosome"/>
</dbReference>
<dbReference type="KEGG" id="age:AA314_07053"/>
<organism evidence="1 3">
    <name type="scientific">Archangium gephyra</name>
    <dbReference type="NCBI Taxonomy" id="48"/>
    <lineage>
        <taxon>Bacteria</taxon>
        <taxon>Pseudomonadati</taxon>
        <taxon>Myxococcota</taxon>
        <taxon>Myxococcia</taxon>
        <taxon>Myxococcales</taxon>
        <taxon>Cystobacterineae</taxon>
        <taxon>Archangiaceae</taxon>
        <taxon>Archangium</taxon>
    </lineage>
</organism>
<sequence>MSMDDKVNELLEILRRLLRESKRQVDEEVLREIVSLVIKNPLADDRKACQDQIFSLLSERVGGTTDAD</sequence>
<name>A0AAC8TGN9_9BACT</name>
<evidence type="ECO:0000313" key="1">
    <source>
        <dbReference type="EMBL" id="AKJ05427.1"/>
    </source>
</evidence>